<evidence type="ECO:0000256" key="1">
    <source>
        <dbReference type="SAM" id="MobiDB-lite"/>
    </source>
</evidence>
<proteinExistence type="predicted"/>
<comment type="caution">
    <text evidence="2">The sequence shown here is derived from an EMBL/GenBank/DDBJ whole genome shotgun (WGS) entry which is preliminary data.</text>
</comment>
<keyword evidence="3" id="KW-1185">Reference proteome</keyword>
<sequence>MFLKLSRGAAERKSLQQPPPELLLIQCSGSDFHKMSEREKEDVRGEDIAGGMRSTDSHRPA</sequence>
<name>A0AAV6RYX8_SOLSE</name>
<feature type="compositionally biased region" description="Basic and acidic residues" evidence="1">
    <location>
        <begin position="31"/>
        <end position="47"/>
    </location>
</feature>
<reference evidence="2 3" key="1">
    <citation type="journal article" date="2021" name="Sci. Rep.">
        <title>Chromosome anchoring in Senegalese sole (Solea senegalensis) reveals sex-associated markers and genome rearrangements in flatfish.</title>
        <authorList>
            <person name="Guerrero-Cozar I."/>
            <person name="Gomez-Garrido J."/>
            <person name="Berbel C."/>
            <person name="Martinez-Blanch J.F."/>
            <person name="Alioto T."/>
            <person name="Claros M.G."/>
            <person name="Gagnaire P.A."/>
            <person name="Manchado M."/>
        </authorList>
    </citation>
    <scope>NUCLEOTIDE SEQUENCE [LARGE SCALE GENOMIC DNA]</scope>
    <source>
        <strain evidence="2">Sse05_10M</strain>
    </source>
</reference>
<feature type="region of interest" description="Disordered" evidence="1">
    <location>
        <begin position="1"/>
        <end position="61"/>
    </location>
</feature>
<accession>A0AAV6RYX8</accession>
<gene>
    <name evidence="2" type="ORF">JOB18_025670</name>
</gene>
<dbReference type="Proteomes" id="UP000693946">
    <property type="component" value="Linkage Group LG16"/>
</dbReference>
<protein>
    <submittedName>
        <fullName evidence="2">Uncharacterized protein</fullName>
    </submittedName>
</protein>
<dbReference type="EMBL" id="JAGKHQ010000008">
    <property type="protein sequence ID" value="KAG7510578.1"/>
    <property type="molecule type" value="Genomic_DNA"/>
</dbReference>
<evidence type="ECO:0000313" key="2">
    <source>
        <dbReference type="EMBL" id="KAG7510578.1"/>
    </source>
</evidence>
<organism evidence="2 3">
    <name type="scientific">Solea senegalensis</name>
    <name type="common">Senegalese sole</name>
    <dbReference type="NCBI Taxonomy" id="28829"/>
    <lineage>
        <taxon>Eukaryota</taxon>
        <taxon>Metazoa</taxon>
        <taxon>Chordata</taxon>
        <taxon>Craniata</taxon>
        <taxon>Vertebrata</taxon>
        <taxon>Euteleostomi</taxon>
        <taxon>Actinopterygii</taxon>
        <taxon>Neopterygii</taxon>
        <taxon>Teleostei</taxon>
        <taxon>Neoteleostei</taxon>
        <taxon>Acanthomorphata</taxon>
        <taxon>Carangaria</taxon>
        <taxon>Pleuronectiformes</taxon>
        <taxon>Pleuronectoidei</taxon>
        <taxon>Soleidae</taxon>
        <taxon>Solea</taxon>
    </lineage>
</organism>
<evidence type="ECO:0000313" key="3">
    <source>
        <dbReference type="Proteomes" id="UP000693946"/>
    </source>
</evidence>
<dbReference type="AlphaFoldDB" id="A0AAV6RYX8"/>